<keyword evidence="2" id="KW-1185">Reference proteome</keyword>
<protein>
    <submittedName>
        <fullName evidence="1">Uncharacterized protein</fullName>
    </submittedName>
</protein>
<evidence type="ECO:0000313" key="1">
    <source>
        <dbReference type="EMBL" id="PHV69940.1"/>
    </source>
</evidence>
<organism evidence="1 2">
    <name type="scientific">Sporanaerobium hydrogeniformans</name>
    <dbReference type="NCBI Taxonomy" id="3072179"/>
    <lineage>
        <taxon>Bacteria</taxon>
        <taxon>Bacillati</taxon>
        <taxon>Bacillota</taxon>
        <taxon>Clostridia</taxon>
        <taxon>Lachnospirales</taxon>
        <taxon>Lachnospiraceae</taxon>
        <taxon>Sporanaerobium</taxon>
    </lineage>
</organism>
<evidence type="ECO:0000313" key="2">
    <source>
        <dbReference type="Proteomes" id="UP000224460"/>
    </source>
</evidence>
<proteinExistence type="predicted"/>
<dbReference type="EMBL" id="PEDL01000016">
    <property type="protein sequence ID" value="PHV69940.1"/>
    <property type="molecule type" value="Genomic_DNA"/>
</dbReference>
<gene>
    <name evidence="1" type="ORF">CS063_13230</name>
</gene>
<reference evidence="1" key="1">
    <citation type="submission" date="2017-10" db="EMBL/GenBank/DDBJ databases">
        <title>Genome sequence of cellulolytic Lachnospiraceae bacterium XHS1971 isolated from hotspring sediment.</title>
        <authorList>
            <person name="Vasudevan G."/>
            <person name="Joshi A.J."/>
            <person name="Hivarkar S."/>
            <person name="Lanjekar V.B."/>
            <person name="Dhakephalkar P.K."/>
            <person name="Dagar S."/>
        </authorList>
    </citation>
    <scope>NUCLEOTIDE SEQUENCE</scope>
    <source>
        <strain evidence="1">XHS1971</strain>
    </source>
</reference>
<name>A0AC61DAY4_9FIRM</name>
<sequence length="206" mass="24042">MEKQMTTKEKIIFESLKLFSEKGYEGVSMREIASAVGIKGASIYNHFKGKEEIFNAIFEEMKSRYDGFATSMHIPVEQDDTTTEIYLNIDEEMLLKYTENLLGFLVKEEFPVMFRKLLVGEQHRSPIAAEMLKQYYFDGPILFQKQLFESLQKKGVFKGYDAGIMALHFYSPIYYIICKLDLGASYEEYLQTIKSHVHGFYMLYVK</sequence>
<dbReference type="Proteomes" id="UP000224460">
    <property type="component" value="Unassembled WGS sequence"/>
</dbReference>
<comment type="caution">
    <text evidence="1">The sequence shown here is derived from an EMBL/GenBank/DDBJ whole genome shotgun (WGS) entry which is preliminary data.</text>
</comment>
<accession>A0AC61DAY4</accession>